<feature type="region of interest" description="Disordered" evidence="1">
    <location>
        <begin position="1"/>
        <end position="28"/>
    </location>
</feature>
<organism evidence="2">
    <name type="scientific">marine metagenome</name>
    <dbReference type="NCBI Taxonomy" id="408172"/>
    <lineage>
        <taxon>unclassified sequences</taxon>
        <taxon>metagenomes</taxon>
        <taxon>ecological metagenomes</taxon>
    </lineage>
</organism>
<evidence type="ECO:0000313" key="2">
    <source>
        <dbReference type="EMBL" id="SVE53906.1"/>
    </source>
</evidence>
<dbReference type="AlphaFoldDB" id="A0A383EAN6"/>
<dbReference type="EMBL" id="UINC01224330">
    <property type="protein sequence ID" value="SVE53906.1"/>
    <property type="molecule type" value="Genomic_DNA"/>
</dbReference>
<feature type="compositionally biased region" description="Polar residues" evidence="1">
    <location>
        <begin position="7"/>
        <end position="20"/>
    </location>
</feature>
<evidence type="ECO:0000256" key="1">
    <source>
        <dbReference type="SAM" id="MobiDB-lite"/>
    </source>
</evidence>
<name>A0A383EAN6_9ZZZZ</name>
<reference evidence="2" key="1">
    <citation type="submission" date="2018-05" db="EMBL/GenBank/DDBJ databases">
        <authorList>
            <person name="Lanie J.A."/>
            <person name="Ng W.-L."/>
            <person name="Kazmierczak K.M."/>
            <person name="Andrzejewski T.M."/>
            <person name="Davidsen T.M."/>
            <person name="Wayne K.J."/>
            <person name="Tettelin H."/>
            <person name="Glass J.I."/>
            <person name="Rusch D."/>
            <person name="Podicherti R."/>
            <person name="Tsui H.-C.T."/>
            <person name="Winkler M.E."/>
        </authorList>
    </citation>
    <scope>NUCLEOTIDE SEQUENCE</scope>
</reference>
<accession>A0A383EAN6</accession>
<proteinExistence type="predicted"/>
<feature type="non-terminal residue" evidence="2">
    <location>
        <position position="28"/>
    </location>
</feature>
<sequence length="28" mass="3320">MVRRQKNNGPTFMDSTSRPSLFQRYMNG</sequence>
<protein>
    <submittedName>
        <fullName evidence="2">Uncharacterized protein</fullName>
    </submittedName>
</protein>
<gene>
    <name evidence="2" type="ORF">METZ01_LOCUS506760</name>
</gene>